<dbReference type="NCBIfam" id="TIGR00128">
    <property type="entry name" value="fabD"/>
    <property type="match status" value="1"/>
</dbReference>
<dbReference type="InterPro" id="IPR014043">
    <property type="entry name" value="Acyl_transferase_dom"/>
</dbReference>
<comment type="catalytic activity">
    <reaction evidence="5 6">
        <text>holo-[ACP] + malonyl-CoA = malonyl-[ACP] + CoA</text>
        <dbReference type="Rhea" id="RHEA:41792"/>
        <dbReference type="Rhea" id="RHEA-COMP:9623"/>
        <dbReference type="Rhea" id="RHEA-COMP:9685"/>
        <dbReference type="ChEBI" id="CHEBI:57287"/>
        <dbReference type="ChEBI" id="CHEBI:57384"/>
        <dbReference type="ChEBI" id="CHEBI:64479"/>
        <dbReference type="ChEBI" id="CHEBI:78449"/>
        <dbReference type="EC" id="2.3.1.39"/>
    </reaction>
</comment>
<dbReference type="InterPro" id="IPR001227">
    <property type="entry name" value="Ac_transferase_dom_sf"/>
</dbReference>
<feature type="active site" evidence="7">
    <location>
        <position position="91"/>
    </location>
</feature>
<dbReference type="Proteomes" id="UP000886355">
    <property type="component" value="Unassembled WGS sequence"/>
</dbReference>
<evidence type="ECO:0000256" key="4">
    <source>
        <dbReference type="ARBA" id="ARBA00023315"/>
    </source>
</evidence>
<accession>A0A7C0WRQ6</accession>
<dbReference type="GO" id="GO:0006633">
    <property type="term" value="P:fatty acid biosynthetic process"/>
    <property type="evidence" value="ECO:0007669"/>
    <property type="project" value="TreeGrafter"/>
</dbReference>
<evidence type="ECO:0000256" key="5">
    <source>
        <dbReference type="ARBA" id="ARBA00048462"/>
    </source>
</evidence>
<name>A0A7C0WRQ6_9BACT</name>
<dbReference type="GO" id="GO:0005829">
    <property type="term" value="C:cytosol"/>
    <property type="evidence" value="ECO:0007669"/>
    <property type="project" value="TreeGrafter"/>
</dbReference>
<dbReference type="InterPro" id="IPR004410">
    <property type="entry name" value="Malonyl_CoA-ACP_transAc_FabD"/>
</dbReference>
<dbReference type="Pfam" id="PF00698">
    <property type="entry name" value="Acyl_transf_1"/>
    <property type="match status" value="1"/>
</dbReference>
<dbReference type="InterPro" id="IPR016035">
    <property type="entry name" value="Acyl_Trfase/lysoPLipase"/>
</dbReference>
<keyword evidence="4 6" id="KW-0012">Acyltransferase</keyword>
<dbReference type="SMART" id="SM00827">
    <property type="entry name" value="PKS_AT"/>
    <property type="match status" value="1"/>
</dbReference>
<proteinExistence type="inferred from homology"/>
<dbReference type="PANTHER" id="PTHR42681">
    <property type="entry name" value="MALONYL-COA-ACYL CARRIER PROTEIN TRANSACYLASE, MITOCHONDRIAL"/>
    <property type="match status" value="1"/>
</dbReference>
<reference evidence="9" key="1">
    <citation type="journal article" date="2020" name="mSystems">
        <title>Genome- and Community-Level Interaction Insights into Carbon Utilization and Element Cycling Functions of Hydrothermarchaeota in Hydrothermal Sediment.</title>
        <authorList>
            <person name="Zhou Z."/>
            <person name="Liu Y."/>
            <person name="Xu W."/>
            <person name="Pan J."/>
            <person name="Luo Z.H."/>
            <person name="Li M."/>
        </authorList>
    </citation>
    <scope>NUCLEOTIDE SEQUENCE [LARGE SCALE GENOMIC DNA]</scope>
    <source>
        <strain evidence="9">HyVt-19</strain>
    </source>
</reference>
<organism evidence="9">
    <name type="scientific">Thermodesulforhabdus norvegica</name>
    <dbReference type="NCBI Taxonomy" id="39841"/>
    <lineage>
        <taxon>Bacteria</taxon>
        <taxon>Pseudomonadati</taxon>
        <taxon>Thermodesulfobacteriota</taxon>
        <taxon>Syntrophobacteria</taxon>
        <taxon>Syntrophobacterales</taxon>
        <taxon>Thermodesulforhabdaceae</taxon>
        <taxon>Thermodesulforhabdus</taxon>
    </lineage>
</organism>
<evidence type="ECO:0000256" key="2">
    <source>
        <dbReference type="ARBA" id="ARBA00018953"/>
    </source>
</evidence>
<dbReference type="EC" id="2.3.1.39" evidence="1 6"/>
<protein>
    <recommendedName>
        <fullName evidence="2 6">Malonyl CoA-acyl carrier protein transacylase</fullName>
        <ecNumber evidence="1 6">2.3.1.39</ecNumber>
    </recommendedName>
</protein>
<dbReference type="InterPro" id="IPR050858">
    <property type="entry name" value="Mal-CoA-ACP_Trans/PKS_FabD"/>
</dbReference>
<evidence type="ECO:0000256" key="1">
    <source>
        <dbReference type="ARBA" id="ARBA00013258"/>
    </source>
</evidence>
<feature type="domain" description="Malonyl-CoA:ACP transacylase (MAT)" evidence="8">
    <location>
        <begin position="7"/>
        <end position="306"/>
    </location>
</feature>
<dbReference type="PIRSF" id="PIRSF000446">
    <property type="entry name" value="Mct"/>
    <property type="match status" value="1"/>
</dbReference>
<dbReference type="Gene3D" id="3.30.70.250">
    <property type="entry name" value="Malonyl-CoA ACP transacylase, ACP-binding"/>
    <property type="match status" value="1"/>
</dbReference>
<evidence type="ECO:0000313" key="9">
    <source>
        <dbReference type="EMBL" id="HDL89744.1"/>
    </source>
</evidence>
<evidence type="ECO:0000256" key="3">
    <source>
        <dbReference type="ARBA" id="ARBA00022679"/>
    </source>
</evidence>
<dbReference type="EMBL" id="DQZW01000114">
    <property type="protein sequence ID" value="HDL89744.1"/>
    <property type="molecule type" value="Genomic_DNA"/>
</dbReference>
<dbReference type="Gene3D" id="3.40.366.10">
    <property type="entry name" value="Malonyl-Coenzyme A Acyl Carrier Protein, domain 2"/>
    <property type="match status" value="1"/>
</dbReference>
<sequence>MEKWVFMFPGQGSQYVGMGREFYESYEEVRRLFHEASEMLGMDMIRLCFEGPEDELTMTENVHPAITVMNLACFKILELHDIVPVASIGHSLGEYCALYAAGVLNMEDLLTLVRARGKLMQEAAERHPGGMIAVMGAPNEAIETLCRGFGLEIANLNSPNQIILTGPKVAIEKATMDYEKYGIKNCIRLNVSGPWHSSWMSEAAEKFREVLEKCRFLDPSIPVVSNVDARPISSGAEAKEKLALQIVKPVRWIETVQWLVQKGYTNFVEVGPKRVLCGLVKKIHRKATVKHVEDPSTLAEFLLKNKKGNEN</sequence>
<evidence type="ECO:0000256" key="6">
    <source>
        <dbReference type="PIRNR" id="PIRNR000446"/>
    </source>
</evidence>
<dbReference type="SUPFAM" id="SSF52151">
    <property type="entry name" value="FabD/lysophospholipase-like"/>
    <property type="match status" value="1"/>
</dbReference>
<dbReference type="SUPFAM" id="SSF55048">
    <property type="entry name" value="Probable ACP-binding domain of malonyl-CoA ACP transacylase"/>
    <property type="match status" value="1"/>
</dbReference>
<dbReference type="GO" id="GO:0004314">
    <property type="term" value="F:[acyl-carrier-protein] S-malonyltransferase activity"/>
    <property type="evidence" value="ECO:0007669"/>
    <property type="project" value="UniProtKB-EC"/>
</dbReference>
<evidence type="ECO:0000259" key="8">
    <source>
        <dbReference type="SMART" id="SM00827"/>
    </source>
</evidence>
<keyword evidence="3 6" id="KW-0808">Transferase</keyword>
<dbReference type="AlphaFoldDB" id="A0A7C0WRQ6"/>
<dbReference type="InterPro" id="IPR016036">
    <property type="entry name" value="Malonyl_transacylase_ACP-bd"/>
</dbReference>
<dbReference type="PANTHER" id="PTHR42681:SF1">
    <property type="entry name" value="MALONYL-COA-ACYL CARRIER PROTEIN TRANSACYLASE, MITOCHONDRIAL"/>
    <property type="match status" value="1"/>
</dbReference>
<comment type="similarity">
    <text evidence="6">Belongs to the fabD family.</text>
</comment>
<dbReference type="InterPro" id="IPR024925">
    <property type="entry name" value="Malonyl_CoA-ACP_transAc"/>
</dbReference>
<gene>
    <name evidence="9" type="primary">fabD</name>
    <name evidence="9" type="ORF">ENG14_02440</name>
</gene>
<comment type="caution">
    <text evidence="9">The sequence shown here is derived from an EMBL/GenBank/DDBJ whole genome shotgun (WGS) entry which is preliminary data.</text>
</comment>
<feature type="active site" evidence="7">
    <location>
        <position position="196"/>
    </location>
</feature>
<evidence type="ECO:0000256" key="7">
    <source>
        <dbReference type="PIRSR" id="PIRSR000446-1"/>
    </source>
</evidence>